<dbReference type="EMBL" id="JYDO01000171">
    <property type="protein sequence ID" value="KRZ68206.1"/>
    <property type="molecule type" value="Genomic_DNA"/>
</dbReference>
<evidence type="ECO:0000256" key="1">
    <source>
        <dbReference type="SAM" id="Phobius"/>
    </source>
</evidence>
<reference evidence="2 3" key="1">
    <citation type="submission" date="2015-01" db="EMBL/GenBank/DDBJ databases">
        <title>Evolution of Trichinella species and genotypes.</title>
        <authorList>
            <person name="Korhonen P.K."/>
            <person name="Edoardo P."/>
            <person name="Giuseppe L.R."/>
            <person name="Gasser R.B."/>
        </authorList>
    </citation>
    <scope>NUCLEOTIDE SEQUENCE [LARGE SCALE GENOMIC DNA]</scope>
    <source>
        <strain evidence="2">ISS1980</strain>
    </source>
</reference>
<feature type="transmembrane region" description="Helical" evidence="1">
    <location>
        <begin position="95"/>
        <end position="117"/>
    </location>
</feature>
<accession>A0A0V1M9Y5</accession>
<dbReference type="Proteomes" id="UP000054843">
    <property type="component" value="Unassembled WGS sequence"/>
</dbReference>
<evidence type="ECO:0000313" key="3">
    <source>
        <dbReference type="Proteomes" id="UP000054843"/>
    </source>
</evidence>
<feature type="transmembrane region" description="Helical" evidence="1">
    <location>
        <begin position="12"/>
        <end position="29"/>
    </location>
</feature>
<proteinExistence type="predicted"/>
<name>A0A0V1M9Y5_9BILA</name>
<gene>
    <name evidence="2" type="ORF">T10_6227</name>
</gene>
<keyword evidence="3" id="KW-1185">Reference proteome</keyword>
<evidence type="ECO:0000313" key="2">
    <source>
        <dbReference type="EMBL" id="KRZ68206.1"/>
    </source>
</evidence>
<dbReference type="AlphaFoldDB" id="A0A0V1M9Y5"/>
<comment type="caution">
    <text evidence="2">The sequence shown here is derived from an EMBL/GenBank/DDBJ whole genome shotgun (WGS) entry which is preliminary data.</text>
</comment>
<organism evidence="2 3">
    <name type="scientific">Trichinella papuae</name>
    <dbReference type="NCBI Taxonomy" id="268474"/>
    <lineage>
        <taxon>Eukaryota</taxon>
        <taxon>Metazoa</taxon>
        <taxon>Ecdysozoa</taxon>
        <taxon>Nematoda</taxon>
        <taxon>Enoplea</taxon>
        <taxon>Dorylaimia</taxon>
        <taxon>Trichinellida</taxon>
        <taxon>Trichinellidae</taxon>
        <taxon>Trichinella</taxon>
    </lineage>
</organism>
<protein>
    <submittedName>
        <fullName evidence="2">Uncharacterized protein</fullName>
    </submittedName>
</protein>
<keyword evidence="1" id="KW-1133">Transmembrane helix</keyword>
<keyword evidence="1" id="KW-0812">Transmembrane</keyword>
<keyword evidence="1" id="KW-0472">Membrane</keyword>
<sequence>MSESGYLLVLDIYYYSAIHCILRLFNYIFHHEEKLDADSQCVHFYTRWSEENFIFTTWICVDSDEDYEQQAEMKGLFTLSSRCANRSHRQVHCSFILVAFAHFIELLFCIVQLDAMIRRLGGRIDDTSVVFLMYGDSLFGEILVSDMNITAKRVNK</sequence>